<dbReference type="InterPro" id="IPR012336">
    <property type="entry name" value="Thioredoxin-like_fold"/>
</dbReference>
<comment type="similarity">
    <text evidence="1">Belongs to the thioredoxin family. DsbA subfamily.</text>
</comment>
<dbReference type="InterPro" id="IPR036944">
    <property type="entry name" value="PPIase_FKBP_N_sf"/>
</dbReference>
<dbReference type="PROSITE" id="PS51257">
    <property type="entry name" value="PROKAR_LIPOPROTEIN"/>
    <property type="match status" value="1"/>
</dbReference>
<dbReference type="InterPro" id="IPR000774">
    <property type="entry name" value="PPIase_FKBP_N"/>
</dbReference>
<dbReference type="SUPFAM" id="SSF52833">
    <property type="entry name" value="Thioredoxin-like"/>
    <property type="match status" value="1"/>
</dbReference>
<evidence type="ECO:0000313" key="10">
    <source>
        <dbReference type="Proteomes" id="UP000253862"/>
    </source>
</evidence>
<dbReference type="PANTHER" id="PTHR13887:SF14">
    <property type="entry name" value="DISULFIDE BOND FORMATION PROTEIN D"/>
    <property type="match status" value="1"/>
</dbReference>
<feature type="signal peptide" evidence="7">
    <location>
        <begin position="1"/>
        <end position="21"/>
    </location>
</feature>
<dbReference type="PANTHER" id="PTHR13887">
    <property type="entry name" value="GLUTATHIONE S-TRANSFERASE KAPPA"/>
    <property type="match status" value="1"/>
</dbReference>
<dbReference type="Pfam" id="PF01346">
    <property type="entry name" value="FKBP_N"/>
    <property type="match status" value="1"/>
</dbReference>
<name>A0A345JRH1_9GAMM</name>
<evidence type="ECO:0000256" key="5">
    <source>
        <dbReference type="ARBA" id="ARBA00023284"/>
    </source>
</evidence>
<feature type="region of interest" description="Disordered" evidence="6">
    <location>
        <begin position="348"/>
        <end position="373"/>
    </location>
</feature>
<dbReference type="EMBL" id="CP022375">
    <property type="protein sequence ID" value="AXH29917.1"/>
    <property type="molecule type" value="Genomic_DNA"/>
</dbReference>
<dbReference type="RefSeq" id="WP_071629187.1">
    <property type="nucleotide sequence ID" value="NZ_CP022375.1"/>
</dbReference>
<keyword evidence="2 7" id="KW-0732">Signal</keyword>
<evidence type="ECO:0000256" key="2">
    <source>
        <dbReference type="ARBA" id="ARBA00022729"/>
    </source>
</evidence>
<dbReference type="InterPro" id="IPR013766">
    <property type="entry name" value="Thioredoxin_domain"/>
</dbReference>
<keyword evidence="3" id="KW-0560">Oxidoreductase</keyword>
<dbReference type="InterPro" id="IPR036249">
    <property type="entry name" value="Thioredoxin-like_sf"/>
</dbReference>
<accession>A0A345JRH1</accession>
<dbReference type="OrthoDB" id="9780340at2"/>
<evidence type="ECO:0000259" key="8">
    <source>
        <dbReference type="PROSITE" id="PS51352"/>
    </source>
</evidence>
<feature type="compositionally biased region" description="Low complexity" evidence="6">
    <location>
        <begin position="23"/>
        <end position="43"/>
    </location>
</feature>
<dbReference type="Gene3D" id="3.40.30.10">
    <property type="entry name" value="Glutaredoxin"/>
    <property type="match status" value="1"/>
</dbReference>
<dbReference type="PROSITE" id="PS51352">
    <property type="entry name" value="THIOREDOXIN_2"/>
    <property type="match status" value="1"/>
</dbReference>
<dbReference type="AlphaFoldDB" id="A0A345JRH1"/>
<dbReference type="CDD" id="cd03023">
    <property type="entry name" value="DsbA_Com1_like"/>
    <property type="match status" value="1"/>
</dbReference>
<feature type="domain" description="Thioredoxin" evidence="8">
    <location>
        <begin position="94"/>
        <end position="262"/>
    </location>
</feature>
<gene>
    <name evidence="9" type="ORF">CGC43_04630</name>
</gene>
<evidence type="ECO:0000256" key="6">
    <source>
        <dbReference type="SAM" id="MobiDB-lite"/>
    </source>
</evidence>
<organism evidence="9 10">
    <name type="scientific">Francisella opportunistica</name>
    <dbReference type="NCBI Taxonomy" id="2016517"/>
    <lineage>
        <taxon>Bacteria</taxon>
        <taxon>Pseudomonadati</taxon>
        <taxon>Pseudomonadota</taxon>
        <taxon>Gammaproteobacteria</taxon>
        <taxon>Thiotrichales</taxon>
        <taxon>Francisellaceae</taxon>
        <taxon>Francisella</taxon>
    </lineage>
</organism>
<evidence type="ECO:0000256" key="3">
    <source>
        <dbReference type="ARBA" id="ARBA00023002"/>
    </source>
</evidence>
<evidence type="ECO:0000256" key="4">
    <source>
        <dbReference type="ARBA" id="ARBA00023157"/>
    </source>
</evidence>
<proteinExistence type="inferred from homology"/>
<dbReference type="GO" id="GO:0006457">
    <property type="term" value="P:protein folding"/>
    <property type="evidence" value="ECO:0007669"/>
    <property type="project" value="InterPro"/>
</dbReference>
<dbReference type="Proteomes" id="UP000253862">
    <property type="component" value="Chromosome"/>
</dbReference>
<feature type="region of interest" description="Disordered" evidence="6">
    <location>
        <begin position="23"/>
        <end position="44"/>
    </location>
</feature>
<protein>
    <submittedName>
        <fullName evidence="9">Disulfide bond formation protein DsbA</fullName>
    </submittedName>
</protein>
<sequence length="373" mass="39431">MTKKKLLKALFVAAITTSLVACSNNSSSDESSITSTTSSSGSSVATALVPADKTDVTANASYTIGYGMGSSIAADKNIKAFSLNNDKIIAGFEDAISAKKPAIPIQDIANNMNTLRDKMQQQINEKAVTSFLSVKDSIYNSDLTPKSDVKNPAVVVYEFFDYQCMYCSKLAPEIEKIMKDNNDVQVVFAEFPIFGQKAPASEYAAEVGTAIYKLYGADAYVKYHNGIFATGEDEGSLKNSTVDNVARQAGADMTKVKKAIQDDKIADHLKATLKMGFDELGIQGTPFLVIAPAKEATAANITIIGGYTDADGVQAAINKAKSAATTVTTSNTDQTDTTQSQENISAVTDEAQVASGSTDQSVQQSQGNGSVEA</sequence>
<evidence type="ECO:0000256" key="7">
    <source>
        <dbReference type="SAM" id="SignalP"/>
    </source>
</evidence>
<evidence type="ECO:0000313" key="9">
    <source>
        <dbReference type="EMBL" id="AXH29917.1"/>
    </source>
</evidence>
<dbReference type="GO" id="GO:0016491">
    <property type="term" value="F:oxidoreductase activity"/>
    <property type="evidence" value="ECO:0007669"/>
    <property type="project" value="UniProtKB-KW"/>
</dbReference>
<dbReference type="Gene3D" id="1.10.287.460">
    <property type="entry name" value="Peptidyl-prolyl cis-trans isomerase, FKBP-type, N-terminal domain"/>
    <property type="match status" value="1"/>
</dbReference>
<reference evidence="9 10" key="1">
    <citation type="submission" date="2017-07" db="EMBL/GenBank/DDBJ databases">
        <title>Complete genome sequences and comparative analysis of the novel pathogen Francisella opportunistica.</title>
        <authorList>
            <person name="Dietrich E.A."/>
            <person name="Kingry L.C."/>
            <person name="Petersen J.M."/>
        </authorList>
    </citation>
    <scope>NUCLEOTIDE SEQUENCE [LARGE SCALE GENOMIC DNA]</scope>
    <source>
        <strain evidence="9 10">14-2155</strain>
    </source>
</reference>
<feature type="chain" id="PRO_5016716488" evidence="7">
    <location>
        <begin position="22"/>
        <end position="373"/>
    </location>
</feature>
<dbReference type="KEGG" id="foo:CGC45_04615"/>
<dbReference type="Pfam" id="PF13462">
    <property type="entry name" value="Thioredoxin_4"/>
    <property type="match status" value="1"/>
</dbReference>
<keyword evidence="4" id="KW-1015">Disulfide bond</keyword>
<keyword evidence="5" id="KW-0676">Redox-active center</keyword>
<feature type="compositionally biased region" description="Low complexity" evidence="6">
    <location>
        <begin position="360"/>
        <end position="373"/>
    </location>
</feature>
<keyword evidence="10" id="KW-1185">Reference proteome</keyword>
<evidence type="ECO:0000256" key="1">
    <source>
        <dbReference type="ARBA" id="ARBA00005791"/>
    </source>
</evidence>